<evidence type="ECO:0000256" key="5">
    <source>
        <dbReference type="ARBA" id="ARBA00022989"/>
    </source>
</evidence>
<dbReference type="PROSITE" id="PS50928">
    <property type="entry name" value="ABC_TM1"/>
    <property type="match status" value="1"/>
</dbReference>
<feature type="transmembrane region" description="Helical" evidence="7">
    <location>
        <begin position="109"/>
        <end position="128"/>
    </location>
</feature>
<feature type="transmembrane region" description="Helical" evidence="7">
    <location>
        <begin position="78"/>
        <end position="97"/>
    </location>
</feature>
<evidence type="ECO:0000313" key="9">
    <source>
        <dbReference type="EMBL" id="HJA93422.1"/>
    </source>
</evidence>
<comment type="subcellular location">
    <subcellularLocation>
        <location evidence="1 7">Cell membrane</location>
        <topology evidence="1 7">Multi-pass membrane protein</topology>
    </subcellularLocation>
</comment>
<accession>A0A9D2I6Z4</accession>
<name>A0A9D2I6Z4_9FIRM</name>
<keyword evidence="2 7" id="KW-0813">Transport</keyword>
<reference evidence="9" key="1">
    <citation type="journal article" date="2021" name="PeerJ">
        <title>Extensive microbial diversity within the chicken gut microbiome revealed by metagenomics and culture.</title>
        <authorList>
            <person name="Gilroy R."/>
            <person name="Ravi A."/>
            <person name="Getino M."/>
            <person name="Pursley I."/>
            <person name="Horton D.L."/>
            <person name="Alikhan N.F."/>
            <person name="Baker D."/>
            <person name="Gharbi K."/>
            <person name="Hall N."/>
            <person name="Watson M."/>
            <person name="Adriaenssens E.M."/>
            <person name="Foster-Nyarko E."/>
            <person name="Jarju S."/>
            <person name="Secka A."/>
            <person name="Antonio M."/>
            <person name="Oren A."/>
            <person name="Chaudhuri R.R."/>
            <person name="La Ragione R."/>
            <person name="Hildebrand F."/>
            <person name="Pallen M.J."/>
        </authorList>
    </citation>
    <scope>NUCLEOTIDE SEQUENCE</scope>
    <source>
        <strain evidence="9">CHK179-7159</strain>
    </source>
</reference>
<dbReference type="AlphaFoldDB" id="A0A9D2I6Z4"/>
<dbReference type="EMBL" id="DWYY01000110">
    <property type="protein sequence ID" value="HJA93422.1"/>
    <property type="molecule type" value="Genomic_DNA"/>
</dbReference>
<dbReference type="Proteomes" id="UP000886858">
    <property type="component" value="Unassembled WGS sequence"/>
</dbReference>
<gene>
    <name evidence="9" type="ORF">H9717_09980</name>
</gene>
<evidence type="ECO:0000256" key="4">
    <source>
        <dbReference type="ARBA" id="ARBA00022692"/>
    </source>
</evidence>
<evidence type="ECO:0000256" key="1">
    <source>
        <dbReference type="ARBA" id="ARBA00004651"/>
    </source>
</evidence>
<dbReference type="GO" id="GO:0055085">
    <property type="term" value="P:transmembrane transport"/>
    <property type="evidence" value="ECO:0007669"/>
    <property type="project" value="InterPro"/>
</dbReference>
<evidence type="ECO:0000256" key="7">
    <source>
        <dbReference type="RuleBase" id="RU363032"/>
    </source>
</evidence>
<dbReference type="Pfam" id="PF00528">
    <property type="entry name" value="BPD_transp_1"/>
    <property type="match status" value="1"/>
</dbReference>
<feature type="transmembrane region" description="Helical" evidence="7">
    <location>
        <begin position="12"/>
        <end position="31"/>
    </location>
</feature>
<evidence type="ECO:0000256" key="6">
    <source>
        <dbReference type="ARBA" id="ARBA00023136"/>
    </source>
</evidence>
<keyword evidence="4 7" id="KW-0812">Transmembrane</keyword>
<keyword evidence="5 7" id="KW-1133">Transmembrane helix</keyword>
<organism evidence="9 10">
    <name type="scientific">Candidatus Eisenbergiella merdipullorum</name>
    <dbReference type="NCBI Taxonomy" id="2838553"/>
    <lineage>
        <taxon>Bacteria</taxon>
        <taxon>Bacillati</taxon>
        <taxon>Bacillota</taxon>
        <taxon>Clostridia</taxon>
        <taxon>Lachnospirales</taxon>
        <taxon>Lachnospiraceae</taxon>
        <taxon>Eisenbergiella</taxon>
    </lineage>
</organism>
<dbReference type="SUPFAM" id="SSF161098">
    <property type="entry name" value="MetI-like"/>
    <property type="match status" value="1"/>
</dbReference>
<protein>
    <submittedName>
        <fullName evidence="9">Carbohydrate ABC transporter permease</fullName>
    </submittedName>
</protein>
<evidence type="ECO:0000256" key="3">
    <source>
        <dbReference type="ARBA" id="ARBA00022475"/>
    </source>
</evidence>
<comment type="caution">
    <text evidence="9">The sequence shown here is derived from an EMBL/GenBank/DDBJ whole genome shotgun (WGS) entry which is preliminary data.</text>
</comment>
<dbReference type="PANTHER" id="PTHR43744">
    <property type="entry name" value="ABC TRANSPORTER PERMEASE PROTEIN MG189-RELATED-RELATED"/>
    <property type="match status" value="1"/>
</dbReference>
<dbReference type="PANTHER" id="PTHR43744:SF9">
    <property type="entry name" value="POLYGALACTURONAN_RHAMNOGALACTURONAN TRANSPORT SYSTEM PERMEASE PROTEIN YTCP"/>
    <property type="match status" value="1"/>
</dbReference>
<proteinExistence type="inferred from homology"/>
<dbReference type="InterPro" id="IPR035906">
    <property type="entry name" value="MetI-like_sf"/>
</dbReference>
<comment type="similarity">
    <text evidence="7">Belongs to the binding-protein-dependent transport system permease family.</text>
</comment>
<evidence type="ECO:0000313" key="10">
    <source>
        <dbReference type="Proteomes" id="UP000886858"/>
    </source>
</evidence>
<evidence type="ECO:0000256" key="2">
    <source>
        <dbReference type="ARBA" id="ARBA00022448"/>
    </source>
</evidence>
<feature type="transmembrane region" description="Helical" evidence="7">
    <location>
        <begin position="262"/>
        <end position="279"/>
    </location>
</feature>
<feature type="transmembrane region" description="Helical" evidence="7">
    <location>
        <begin position="140"/>
        <end position="161"/>
    </location>
</feature>
<reference evidence="9" key="2">
    <citation type="submission" date="2021-04" db="EMBL/GenBank/DDBJ databases">
        <authorList>
            <person name="Gilroy R."/>
        </authorList>
    </citation>
    <scope>NUCLEOTIDE SEQUENCE</scope>
    <source>
        <strain evidence="9">CHK179-7159</strain>
    </source>
</reference>
<dbReference type="GO" id="GO:0005886">
    <property type="term" value="C:plasma membrane"/>
    <property type="evidence" value="ECO:0007669"/>
    <property type="project" value="UniProtKB-SubCell"/>
</dbReference>
<dbReference type="InterPro" id="IPR000515">
    <property type="entry name" value="MetI-like"/>
</dbReference>
<evidence type="ECO:0000259" key="8">
    <source>
        <dbReference type="PROSITE" id="PS50928"/>
    </source>
</evidence>
<keyword evidence="6 7" id="KW-0472">Membrane</keyword>
<sequence length="294" mass="32983">MKKARSGGRVGDIVIGIFLGFMVLITIYPFWHVIMYSLSDSHASMSGGIFLWPRDFSLLSYQQLLSTKQIYICYRNSILKTVVGTVISLVLSALTAYPLSLQRFKGRNFFSMLIFFTMLFNGGMIPTYLLIRDLHLLDTFWVYVIPGAMSAYNLFIMRNFFQSIPPSLEESARLDGANPFQVLLKIVLPLSKPSLAAQTMFYGVGLWNGYMDNVLYVNDQNLQLLQNYLRQLIASAGAKSGTMSQMSNIGAASRLTEETVKMTVITVSVIPVLLVYPFLQKYYTKGVMVGSVKG</sequence>
<dbReference type="Gene3D" id="1.10.3720.10">
    <property type="entry name" value="MetI-like"/>
    <property type="match status" value="1"/>
</dbReference>
<keyword evidence="3" id="KW-1003">Cell membrane</keyword>
<feature type="domain" description="ABC transmembrane type-1" evidence="8">
    <location>
        <begin position="74"/>
        <end position="276"/>
    </location>
</feature>
<dbReference type="CDD" id="cd06261">
    <property type="entry name" value="TM_PBP2"/>
    <property type="match status" value="1"/>
</dbReference>